<dbReference type="InterPro" id="IPR023346">
    <property type="entry name" value="Lysozyme-like_dom_sf"/>
</dbReference>
<keyword evidence="1" id="KW-0732">Signal</keyword>
<name>A0AA39QW19_9LECA</name>
<dbReference type="SUPFAM" id="SSF53955">
    <property type="entry name" value="Lysozyme-like"/>
    <property type="match status" value="1"/>
</dbReference>
<evidence type="ECO:0000313" key="2">
    <source>
        <dbReference type="EMBL" id="KAK0509135.1"/>
    </source>
</evidence>
<dbReference type="Gene3D" id="1.10.530.10">
    <property type="match status" value="1"/>
</dbReference>
<protein>
    <recommendedName>
        <fullName evidence="4">Transglycosylase SLT domain-containing protein</fullName>
    </recommendedName>
</protein>
<organism evidence="2 3">
    <name type="scientific">Cladonia borealis</name>
    <dbReference type="NCBI Taxonomy" id="184061"/>
    <lineage>
        <taxon>Eukaryota</taxon>
        <taxon>Fungi</taxon>
        <taxon>Dikarya</taxon>
        <taxon>Ascomycota</taxon>
        <taxon>Pezizomycotina</taxon>
        <taxon>Lecanoromycetes</taxon>
        <taxon>OSLEUM clade</taxon>
        <taxon>Lecanoromycetidae</taxon>
        <taxon>Lecanorales</taxon>
        <taxon>Lecanorineae</taxon>
        <taxon>Cladoniaceae</taxon>
        <taxon>Cladonia</taxon>
    </lineage>
</organism>
<accession>A0AA39QW19</accession>
<comment type="caution">
    <text evidence="2">The sequence shown here is derived from an EMBL/GenBank/DDBJ whole genome shotgun (WGS) entry which is preliminary data.</text>
</comment>
<sequence length="284" mass="29442">MASFSMFVLPVTLLAQAVFAVPAPQGVPNTSPTSTTSSSPSYATIPAGCPTAATGNLVCYQCDTSFPSDDTWLSWECLAALNRQTMVKGNDGTVDGPNEADDVLNAIQVTAQAANIDSRIILAQMMQESVGFVRAGEGDNGASYGLFQVQLPPGVAANCDGTAVNTCPYSTILEMVQDGVFGHAGTSTPQAPGLGYWMTAEGGDVARALRGYNTGSVIDPNDLCDIVATNPSTGKKYFAGTQTYVSDVANRLTGANAGLAHNYSCNLDIDPDTYVPASCPAARL</sequence>
<feature type="signal peptide" evidence="1">
    <location>
        <begin position="1"/>
        <end position="20"/>
    </location>
</feature>
<feature type="chain" id="PRO_5041342749" description="Transglycosylase SLT domain-containing protein" evidence="1">
    <location>
        <begin position="21"/>
        <end position="284"/>
    </location>
</feature>
<dbReference type="AlphaFoldDB" id="A0AA39QW19"/>
<evidence type="ECO:0008006" key="4">
    <source>
        <dbReference type="Google" id="ProtNLM"/>
    </source>
</evidence>
<gene>
    <name evidence="2" type="ORF">JMJ35_008506</name>
</gene>
<keyword evidence="3" id="KW-1185">Reference proteome</keyword>
<evidence type="ECO:0000313" key="3">
    <source>
        <dbReference type="Proteomes" id="UP001166286"/>
    </source>
</evidence>
<reference evidence="2" key="1">
    <citation type="submission" date="2023-03" db="EMBL/GenBank/DDBJ databases">
        <title>Complete genome of Cladonia borealis.</title>
        <authorList>
            <person name="Park H."/>
        </authorList>
    </citation>
    <scope>NUCLEOTIDE SEQUENCE</scope>
    <source>
        <strain evidence="2">ANT050790</strain>
    </source>
</reference>
<proteinExistence type="predicted"/>
<dbReference type="EMBL" id="JAFEKC020000019">
    <property type="protein sequence ID" value="KAK0509135.1"/>
    <property type="molecule type" value="Genomic_DNA"/>
</dbReference>
<evidence type="ECO:0000256" key="1">
    <source>
        <dbReference type="SAM" id="SignalP"/>
    </source>
</evidence>
<dbReference type="Proteomes" id="UP001166286">
    <property type="component" value="Unassembled WGS sequence"/>
</dbReference>